<dbReference type="Proteomes" id="UP000663868">
    <property type="component" value="Unassembled WGS sequence"/>
</dbReference>
<accession>A0A813VZC0</accession>
<evidence type="ECO:0000313" key="2">
    <source>
        <dbReference type="EMBL" id="CAF3526766.1"/>
    </source>
</evidence>
<comment type="caution">
    <text evidence="1">The sequence shown here is derived from an EMBL/GenBank/DDBJ whole genome shotgun (WGS) entry which is preliminary data.</text>
</comment>
<organism evidence="1 3">
    <name type="scientific">Adineta steineri</name>
    <dbReference type="NCBI Taxonomy" id="433720"/>
    <lineage>
        <taxon>Eukaryota</taxon>
        <taxon>Metazoa</taxon>
        <taxon>Spiralia</taxon>
        <taxon>Gnathifera</taxon>
        <taxon>Rotifera</taxon>
        <taxon>Eurotatoria</taxon>
        <taxon>Bdelloidea</taxon>
        <taxon>Adinetida</taxon>
        <taxon>Adinetidae</taxon>
        <taxon>Adineta</taxon>
    </lineage>
</organism>
<dbReference type="Proteomes" id="UP000663860">
    <property type="component" value="Unassembled WGS sequence"/>
</dbReference>
<evidence type="ECO:0000313" key="3">
    <source>
        <dbReference type="Proteomes" id="UP000663860"/>
    </source>
</evidence>
<protein>
    <recommendedName>
        <fullName evidence="4">F-box domain-containing protein</fullName>
    </recommendedName>
</protein>
<dbReference type="EMBL" id="CAJNOE010000067">
    <property type="protein sequence ID" value="CAF0850227.1"/>
    <property type="molecule type" value="Genomic_DNA"/>
</dbReference>
<name>A0A813VZC0_9BILA</name>
<proteinExistence type="predicted"/>
<reference evidence="1" key="1">
    <citation type="submission" date="2021-02" db="EMBL/GenBank/DDBJ databases">
        <authorList>
            <person name="Nowell W R."/>
        </authorList>
    </citation>
    <scope>NUCLEOTIDE SEQUENCE</scope>
</reference>
<evidence type="ECO:0000313" key="1">
    <source>
        <dbReference type="EMBL" id="CAF0850227.1"/>
    </source>
</evidence>
<dbReference type="EMBL" id="CAJOBB010000040">
    <property type="protein sequence ID" value="CAF3526766.1"/>
    <property type="molecule type" value="Genomic_DNA"/>
</dbReference>
<gene>
    <name evidence="1" type="ORF">IZO911_LOCUS9551</name>
    <name evidence="2" type="ORF">KXQ929_LOCUS1457</name>
</gene>
<evidence type="ECO:0008006" key="4">
    <source>
        <dbReference type="Google" id="ProtNLM"/>
    </source>
</evidence>
<sequence length="233" mass="27730">MSSNNIVLPHEIIRLILLYCQTPKDYLSQSLINRQWSYEALRLKSLMKKRFTRKIEILNVRFVMWNIDARVSVIGYGQYLQRHGLEECVQTYHRVGGPSSSVYYLERHWQEGKLHGLEILREINEIWYTNYYQKQEKVADINIIHPYECLEAVDSMKKYGRHHIVPKDSVLPEGCDYLGRIIFKYHWTSGTLEESQQLQRDSIDEYDQTEFSSLYDFIHNIDLHHACLSLLPM</sequence>
<dbReference type="AlphaFoldDB" id="A0A813VZC0"/>